<dbReference type="SMART" id="SM00304">
    <property type="entry name" value="HAMP"/>
    <property type="match status" value="1"/>
</dbReference>
<dbReference type="SUPFAM" id="SSF58104">
    <property type="entry name" value="Methyl-accepting chemotaxis protein (MCP) signaling domain"/>
    <property type="match status" value="1"/>
</dbReference>
<dbReference type="EMBL" id="DF820461">
    <property type="protein sequence ID" value="GAK54544.1"/>
    <property type="molecule type" value="Genomic_DNA"/>
</dbReference>
<evidence type="ECO:0000313" key="8">
    <source>
        <dbReference type="EMBL" id="GAK54544.1"/>
    </source>
</evidence>
<keyword evidence="9" id="KW-1185">Reference proteome</keyword>
<evidence type="ECO:0000256" key="5">
    <source>
        <dbReference type="SAM" id="Phobius"/>
    </source>
</evidence>
<dbReference type="GO" id="GO:0016020">
    <property type="term" value="C:membrane"/>
    <property type="evidence" value="ECO:0007669"/>
    <property type="project" value="InterPro"/>
</dbReference>
<proteinExistence type="inferred from homology"/>
<dbReference type="CDD" id="cd06225">
    <property type="entry name" value="HAMP"/>
    <property type="match status" value="1"/>
</dbReference>
<dbReference type="PANTHER" id="PTHR32089">
    <property type="entry name" value="METHYL-ACCEPTING CHEMOTAXIS PROTEIN MCPB"/>
    <property type="match status" value="1"/>
</dbReference>
<keyword evidence="5" id="KW-0472">Membrane</keyword>
<organism evidence="8">
    <name type="scientific">Candidatus Moduliflexus flocculans</name>
    <dbReference type="NCBI Taxonomy" id="1499966"/>
    <lineage>
        <taxon>Bacteria</taxon>
        <taxon>Candidatus Moduliflexota</taxon>
        <taxon>Candidatus Moduliflexia</taxon>
        <taxon>Candidatus Moduliflexales</taxon>
        <taxon>Candidatus Moduliflexaceae</taxon>
    </lineage>
</organism>
<dbReference type="AlphaFoldDB" id="A0A081BT13"/>
<dbReference type="Gene3D" id="1.10.287.950">
    <property type="entry name" value="Methyl-accepting chemotaxis protein"/>
    <property type="match status" value="1"/>
</dbReference>
<dbReference type="Pfam" id="PF00015">
    <property type="entry name" value="MCPsignal"/>
    <property type="match status" value="1"/>
</dbReference>
<dbReference type="Proteomes" id="UP000030700">
    <property type="component" value="Unassembled WGS sequence"/>
</dbReference>
<evidence type="ECO:0000259" key="6">
    <source>
        <dbReference type="PROSITE" id="PS50111"/>
    </source>
</evidence>
<sequence length="476" mass="52526">MCAPYLYNIDAEAMLRPLQSYLKYPEFEAIQVFDENGKAFFAIWKTGADTSSASTLPQTLSLNPELSLTQEARYNEQVLGKVTVFYTEAILNEKIAQATQRSVSEADTLNAALRKRLNNAIVSQSAGILLIMAGLVVCLLFVIRGFIVTPLLQVANVARRLAQLDLAEIEFGHNRHDEVGELFAAIREMILSLRNILGQVQRSGVQVTSSAAELSASAKQEEAIVIHQLESTKNVLKSVQEISDVTTELVKTMQHVVSMSQETAGFANTGQEDLLRMEEAMRQMEQASKSISEKLGSINEKAENITTVVTTITKVSDQTNLLSLNAAIEAEKAGEYGRGFTVVAREIRRLADQTAVVTLDIDQMVKEMQAAVSAGVMEMDRFINQVRQSVNDVGRISMQLNLIIGQVQALSPKFEDVNEAMSNQSANALTISKEMTQLSDEMSETKETLHETFYAITQLHEAAHGLQEEVSRFKIA</sequence>
<dbReference type="InterPro" id="IPR003660">
    <property type="entry name" value="HAMP_dom"/>
</dbReference>
<keyword evidence="4" id="KW-0175">Coiled coil</keyword>
<keyword evidence="5" id="KW-0812">Transmembrane</keyword>
<dbReference type="PROSITE" id="PS50111">
    <property type="entry name" value="CHEMOTAXIS_TRANSDUC_2"/>
    <property type="match status" value="1"/>
</dbReference>
<evidence type="ECO:0000313" key="9">
    <source>
        <dbReference type="Proteomes" id="UP000030700"/>
    </source>
</evidence>
<dbReference type="PROSITE" id="PS50885">
    <property type="entry name" value="HAMP"/>
    <property type="match status" value="1"/>
</dbReference>
<dbReference type="InterPro" id="IPR004089">
    <property type="entry name" value="MCPsignal_dom"/>
</dbReference>
<feature type="transmembrane region" description="Helical" evidence="5">
    <location>
        <begin position="126"/>
        <end position="147"/>
    </location>
</feature>
<dbReference type="GO" id="GO:0007165">
    <property type="term" value="P:signal transduction"/>
    <property type="evidence" value="ECO:0007669"/>
    <property type="project" value="UniProtKB-KW"/>
</dbReference>
<feature type="domain" description="Methyl-accepting transducer" evidence="6">
    <location>
        <begin position="203"/>
        <end position="439"/>
    </location>
</feature>
<feature type="domain" description="HAMP" evidence="7">
    <location>
        <begin position="145"/>
        <end position="198"/>
    </location>
</feature>
<keyword evidence="1 3" id="KW-0807">Transducer</keyword>
<feature type="coiled-coil region" evidence="4">
    <location>
        <begin position="267"/>
        <end position="294"/>
    </location>
</feature>
<comment type="similarity">
    <text evidence="2">Belongs to the methyl-accepting chemotaxis (MCP) protein family.</text>
</comment>
<dbReference type="PANTHER" id="PTHR32089:SF120">
    <property type="entry name" value="METHYL-ACCEPTING CHEMOTAXIS PROTEIN TLPQ"/>
    <property type="match status" value="1"/>
</dbReference>
<dbReference type="SMART" id="SM00283">
    <property type="entry name" value="MA"/>
    <property type="match status" value="1"/>
</dbReference>
<evidence type="ECO:0000259" key="7">
    <source>
        <dbReference type="PROSITE" id="PS50885"/>
    </source>
</evidence>
<keyword evidence="5" id="KW-1133">Transmembrane helix</keyword>
<protein>
    <submittedName>
        <fullName evidence="8">Methyl-accepting chemotaxis protein signaling domain protein</fullName>
    </submittedName>
</protein>
<evidence type="ECO:0000256" key="3">
    <source>
        <dbReference type="PROSITE-ProRule" id="PRU00284"/>
    </source>
</evidence>
<dbReference type="STRING" id="1499966.U14_05831"/>
<accession>A0A081BT13</accession>
<evidence type="ECO:0000256" key="2">
    <source>
        <dbReference type="ARBA" id="ARBA00029447"/>
    </source>
</evidence>
<evidence type="ECO:0000256" key="1">
    <source>
        <dbReference type="ARBA" id="ARBA00023224"/>
    </source>
</evidence>
<reference evidence="8" key="1">
    <citation type="journal article" date="2015" name="PeerJ">
        <title>First genomic representation of candidate bacterial phylum KSB3 points to enhanced environmental sensing as a trigger of wastewater bulking.</title>
        <authorList>
            <person name="Sekiguchi Y."/>
            <person name="Ohashi A."/>
            <person name="Parks D.H."/>
            <person name="Yamauchi T."/>
            <person name="Tyson G.W."/>
            <person name="Hugenholtz P."/>
        </authorList>
    </citation>
    <scope>NUCLEOTIDE SEQUENCE [LARGE SCALE GENOMIC DNA]</scope>
</reference>
<dbReference type="Pfam" id="PF00672">
    <property type="entry name" value="HAMP"/>
    <property type="match status" value="1"/>
</dbReference>
<evidence type="ECO:0000256" key="4">
    <source>
        <dbReference type="SAM" id="Coils"/>
    </source>
</evidence>
<gene>
    <name evidence="8" type="ORF">U14_05831</name>
</gene>
<name>A0A081BT13_9BACT</name>
<dbReference type="HOGENOM" id="CLU_000445_107_27_0"/>